<protein>
    <recommendedName>
        <fullName evidence="4">XRE family transcriptional regulator</fullName>
    </recommendedName>
</protein>
<evidence type="ECO:0000313" key="3">
    <source>
        <dbReference type="Proteomes" id="UP001183414"/>
    </source>
</evidence>
<proteinExistence type="predicted"/>
<dbReference type="RefSeq" id="WP_311674578.1">
    <property type="nucleotide sequence ID" value="NZ_JAVREQ010000018.1"/>
</dbReference>
<organism evidence="2 3">
    <name type="scientific">Streptomyces hazeniae</name>
    <dbReference type="NCBI Taxonomy" id="3075538"/>
    <lineage>
        <taxon>Bacteria</taxon>
        <taxon>Bacillati</taxon>
        <taxon>Actinomycetota</taxon>
        <taxon>Actinomycetes</taxon>
        <taxon>Kitasatosporales</taxon>
        <taxon>Streptomycetaceae</taxon>
        <taxon>Streptomyces</taxon>
    </lineage>
</organism>
<reference evidence="3" key="1">
    <citation type="submission" date="2023-07" db="EMBL/GenBank/DDBJ databases">
        <title>30 novel species of actinomycetes from the DSMZ collection.</title>
        <authorList>
            <person name="Nouioui I."/>
        </authorList>
    </citation>
    <scope>NUCLEOTIDE SEQUENCE [LARGE SCALE GENOMIC DNA]</scope>
    <source>
        <strain evidence="3">DSM 42041</strain>
    </source>
</reference>
<evidence type="ECO:0000256" key="1">
    <source>
        <dbReference type="SAM" id="MobiDB-lite"/>
    </source>
</evidence>
<dbReference type="Proteomes" id="UP001183414">
    <property type="component" value="Unassembled WGS sequence"/>
</dbReference>
<gene>
    <name evidence="2" type="ORF">RM572_19125</name>
</gene>
<evidence type="ECO:0008006" key="4">
    <source>
        <dbReference type="Google" id="ProtNLM"/>
    </source>
</evidence>
<keyword evidence="3" id="KW-1185">Reference proteome</keyword>
<name>A0ABU2NVW1_9ACTN</name>
<feature type="region of interest" description="Disordered" evidence="1">
    <location>
        <begin position="1"/>
        <end position="45"/>
    </location>
</feature>
<evidence type="ECO:0000313" key="2">
    <source>
        <dbReference type="EMBL" id="MDT0380869.1"/>
    </source>
</evidence>
<dbReference type="EMBL" id="JAVREQ010000018">
    <property type="protein sequence ID" value="MDT0380869.1"/>
    <property type="molecule type" value="Genomic_DNA"/>
</dbReference>
<comment type="caution">
    <text evidence="2">The sequence shown here is derived from an EMBL/GenBank/DDBJ whole genome shotgun (WGS) entry which is preliminary data.</text>
</comment>
<accession>A0ABU2NVW1</accession>
<sequence>MLPTDETAKPGAPGAPDPGRPGRTEPPGQQGGPGQPGRPNGALHAALRDGPFESALDTAIRASGLSMERIQRRLADRGVEVSITALSYWRRGRSRPERPQSRRAVRLLEELLALPTDSLVALLGPQRPRGRWTGRADTSLAPTRLWQGYQSLSGLLDDVGNTDDGLSRVAVHERFEIDAQGAESRWTACLVLRAERDDVDRCVVISRGDEPGRPLPDLVDVRNARPGRVRSDPDVPITVTELLLDRVLSKGETAVVEYTTAYPTSGRATDECGRGFRTPAALYTLEVTFHPDRVPVRCYRCAGTAATGSLPVVGPVWISPRGRAHMVVQDAAPGFHSLRWEWD</sequence>